<feature type="domain" description="VanZ-like" evidence="2">
    <location>
        <begin position="16"/>
        <end position="97"/>
    </location>
</feature>
<comment type="caution">
    <text evidence="3">The sequence shown here is derived from an EMBL/GenBank/DDBJ whole genome shotgun (WGS) entry which is preliminary data.</text>
</comment>
<protein>
    <recommendedName>
        <fullName evidence="2">VanZ-like domain-containing protein</fullName>
    </recommendedName>
</protein>
<evidence type="ECO:0000259" key="2">
    <source>
        <dbReference type="Pfam" id="PF04892"/>
    </source>
</evidence>
<dbReference type="HOGENOM" id="CLU_096028_2_1_10"/>
<sequence>MSLEGVPKLGFSFADKLAHALVYFVFTILWFLAFSKGITNTILKNNAIVASAIFAIIYGICVEIMQETLVTNRQGDWQDVLANTTGTILAIFLIKWFIANNRKLKTQN</sequence>
<evidence type="ECO:0000256" key="1">
    <source>
        <dbReference type="SAM" id="Phobius"/>
    </source>
</evidence>
<feature type="transmembrane region" description="Helical" evidence="1">
    <location>
        <begin position="47"/>
        <end position="65"/>
    </location>
</feature>
<keyword evidence="1" id="KW-0812">Transmembrane</keyword>
<reference evidence="3 4" key="1">
    <citation type="journal article" date="2011" name="J. Bacteriol.">
        <title>Genome sequence of the algicidal bacterium Kordia algicida OT-1.</title>
        <authorList>
            <person name="Lee H.S."/>
            <person name="Kang S.G."/>
            <person name="Kwon K.K."/>
            <person name="Lee J.H."/>
            <person name="Kim S.J."/>
        </authorList>
    </citation>
    <scope>NUCLEOTIDE SEQUENCE [LARGE SCALE GENOMIC DNA]</scope>
    <source>
        <strain evidence="3 4">OT-1</strain>
    </source>
</reference>
<organism evidence="3 4">
    <name type="scientific">Kordia algicida OT-1</name>
    <dbReference type="NCBI Taxonomy" id="391587"/>
    <lineage>
        <taxon>Bacteria</taxon>
        <taxon>Pseudomonadati</taxon>
        <taxon>Bacteroidota</taxon>
        <taxon>Flavobacteriia</taxon>
        <taxon>Flavobacteriales</taxon>
        <taxon>Flavobacteriaceae</taxon>
        <taxon>Kordia</taxon>
    </lineage>
</organism>
<dbReference type="EMBL" id="ABIB01000002">
    <property type="protein sequence ID" value="EDP97430.1"/>
    <property type="molecule type" value="Genomic_DNA"/>
</dbReference>
<accession>A9DPG5</accession>
<keyword evidence="4" id="KW-1185">Reference proteome</keyword>
<dbReference type="Pfam" id="PF04892">
    <property type="entry name" value="VanZ"/>
    <property type="match status" value="1"/>
</dbReference>
<dbReference type="PANTHER" id="PTHR28008:SF1">
    <property type="entry name" value="DOMAIN PROTEIN, PUTATIVE (AFU_ORTHOLOGUE AFUA_3G10980)-RELATED"/>
    <property type="match status" value="1"/>
</dbReference>
<gene>
    <name evidence="3" type="ORF">KAOT1_19747</name>
</gene>
<dbReference type="AlphaFoldDB" id="A9DPG5"/>
<dbReference type="eggNOG" id="COG5652">
    <property type="taxonomic scope" value="Bacteria"/>
</dbReference>
<keyword evidence="1" id="KW-1133">Transmembrane helix</keyword>
<feature type="transmembrane region" description="Helical" evidence="1">
    <location>
        <begin position="17"/>
        <end position="35"/>
    </location>
</feature>
<evidence type="ECO:0000313" key="4">
    <source>
        <dbReference type="Proteomes" id="UP000002945"/>
    </source>
</evidence>
<dbReference type="NCBIfam" id="NF037970">
    <property type="entry name" value="vanZ_1"/>
    <property type="match status" value="1"/>
</dbReference>
<name>A9DPG5_9FLAO</name>
<dbReference type="InterPro" id="IPR006976">
    <property type="entry name" value="VanZ-like"/>
</dbReference>
<proteinExistence type="predicted"/>
<feature type="transmembrane region" description="Helical" evidence="1">
    <location>
        <begin position="80"/>
        <end position="98"/>
    </location>
</feature>
<dbReference type="Proteomes" id="UP000002945">
    <property type="component" value="Unassembled WGS sequence"/>
</dbReference>
<dbReference type="PANTHER" id="PTHR28008">
    <property type="entry name" value="DOMAIN PROTEIN, PUTATIVE (AFU_ORTHOLOGUE AFUA_3G10980)-RELATED"/>
    <property type="match status" value="1"/>
</dbReference>
<keyword evidence="1" id="KW-0472">Membrane</keyword>
<evidence type="ECO:0000313" key="3">
    <source>
        <dbReference type="EMBL" id="EDP97430.1"/>
    </source>
</evidence>
<dbReference type="STRING" id="391587.KAOT1_19747"/>